<dbReference type="InterPro" id="IPR031349">
    <property type="entry name" value="Tfb6"/>
</dbReference>
<dbReference type="STRING" id="1388766.A0A017SE54"/>
<name>A0A017SE54_ASPRC</name>
<protein>
    <recommendedName>
        <fullName evidence="4">Meiotic recombination protein DMC1</fullName>
    </recommendedName>
</protein>
<dbReference type="GeneID" id="63697121"/>
<feature type="region of interest" description="Disordered" evidence="1">
    <location>
        <begin position="202"/>
        <end position="225"/>
    </location>
</feature>
<evidence type="ECO:0000313" key="2">
    <source>
        <dbReference type="EMBL" id="EYE94919.1"/>
    </source>
</evidence>
<dbReference type="AlphaFoldDB" id="A0A017SE54"/>
<gene>
    <name evidence="2" type="ORF">EURHEDRAFT_412762</name>
</gene>
<dbReference type="OrthoDB" id="2567806at2759"/>
<feature type="compositionally biased region" description="Low complexity" evidence="1">
    <location>
        <begin position="20"/>
        <end position="33"/>
    </location>
</feature>
<feature type="region of interest" description="Disordered" evidence="1">
    <location>
        <begin position="276"/>
        <end position="297"/>
    </location>
</feature>
<reference evidence="3" key="1">
    <citation type="journal article" date="2014" name="Nat. Commun.">
        <title>Genomic adaptations of the halophilic Dead Sea filamentous fungus Eurotium rubrum.</title>
        <authorList>
            <person name="Kis-Papo T."/>
            <person name="Weig A.R."/>
            <person name="Riley R."/>
            <person name="Persoh D."/>
            <person name="Salamov A."/>
            <person name="Sun H."/>
            <person name="Lipzen A."/>
            <person name="Wasser S.P."/>
            <person name="Rambold G."/>
            <person name="Grigoriev I.V."/>
            <person name="Nevo E."/>
        </authorList>
    </citation>
    <scope>NUCLEOTIDE SEQUENCE [LARGE SCALE GENOMIC DNA]</scope>
    <source>
        <strain evidence="3">CBS 135680</strain>
    </source>
</reference>
<sequence>MTSTDSAGGFIHPSLPSPAPSTMSASTATPSLLPQQRRHPLKAGSMKETAVINHLDKSILGINRRHAKKFSSTYGGGAPNGEGEGQGERGYESFKEMVRDIENLVDVVWVSGTPTLQIPYIISLAVLVNSSLPSYPFTPQSTFRLLRKLDSVFASLLTGEDADSGAPLAGFETRRNIVSMTEKVRIKSIAETCRMVVMEVRERSDETTDGDGDFTGESEVNSEDEEMEDVLGDGNVTPNANAVDEYHETPGRWEMEAAMVYQKTIQLLGDELGRQGEFGDDIGQREITPPCAPSAAQ</sequence>
<feature type="region of interest" description="Disordered" evidence="1">
    <location>
        <begin position="1"/>
        <end position="47"/>
    </location>
</feature>
<dbReference type="Pfam" id="PF17110">
    <property type="entry name" value="TFB6"/>
    <property type="match status" value="1"/>
</dbReference>
<evidence type="ECO:0000256" key="1">
    <source>
        <dbReference type="SAM" id="MobiDB-lite"/>
    </source>
</evidence>
<dbReference type="PANTHER" id="PTHR37781">
    <property type="entry name" value="TFIIH COMPLEX SUBUNIT"/>
    <property type="match status" value="1"/>
</dbReference>
<keyword evidence="3" id="KW-1185">Reference proteome</keyword>
<dbReference type="Proteomes" id="UP000019804">
    <property type="component" value="Unassembled WGS sequence"/>
</dbReference>
<feature type="compositionally biased region" description="Acidic residues" evidence="1">
    <location>
        <begin position="207"/>
        <end position="225"/>
    </location>
</feature>
<dbReference type="RefSeq" id="XP_040638607.1">
    <property type="nucleotide sequence ID" value="XM_040781997.1"/>
</dbReference>
<evidence type="ECO:0008006" key="4">
    <source>
        <dbReference type="Google" id="ProtNLM"/>
    </source>
</evidence>
<dbReference type="GO" id="GO:0005675">
    <property type="term" value="C:transcription factor TFIIH holo complex"/>
    <property type="evidence" value="ECO:0007669"/>
    <property type="project" value="TreeGrafter"/>
</dbReference>
<proteinExistence type="predicted"/>
<accession>A0A017SE54</accession>
<evidence type="ECO:0000313" key="3">
    <source>
        <dbReference type="Proteomes" id="UP000019804"/>
    </source>
</evidence>
<dbReference type="EMBL" id="KK088424">
    <property type="protein sequence ID" value="EYE94919.1"/>
    <property type="molecule type" value="Genomic_DNA"/>
</dbReference>
<dbReference type="PANTHER" id="PTHR37781:SF1">
    <property type="entry name" value="ADR380WP"/>
    <property type="match status" value="1"/>
</dbReference>
<dbReference type="HOGENOM" id="CLU_062681_0_0_1"/>
<organism evidence="2 3">
    <name type="scientific">Aspergillus ruber (strain CBS 135680)</name>
    <dbReference type="NCBI Taxonomy" id="1388766"/>
    <lineage>
        <taxon>Eukaryota</taxon>
        <taxon>Fungi</taxon>
        <taxon>Dikarya</taxon>
        <taxon>Ascomycota</taxon>
        <taxon>Pezizomycotina</taxon>
        <taxon>Eurotiomycetes</taxon>
        <taxon>Eurotiomycetidae</taxon>
        <taxon>Eurotiales</taxon>
        <taxon>Aspergillaceae</taxon>
        <taxon>Aspergillus</taxon>
        <taxon>Aspergillus subgen. Aspergillus</taxon>
    </lineage>
</organism>